<keyword evidence="1" id="KW-0479">Metal-binding</keyword>
<feature type="region of interest" description="Disordered" evidence="2">
    <location>
        <begin position="1"/>
        <end position="30"/>
    </location>
</feature>
<evidence type="ECO:0000313" key="4">
    <source>
        <dbReference type="EMBL" id="KAL0103949.1"/>
    </source>
</evidence>
<accession>A0AAW2ENM4</accession>
<keyword evidence="1" id="KW-0863">Zinc-finger</keyword>
<evidence type="ECO:0000256" key="1">
    <source>
        <dbReference type="PROSITE-ProRule" id="PRU00047"/>
    </source>
</evidence>
<comment type="caution">
    <text evidence="4">The sequence shown here is derived from an EMBL/GenBank/DDBJ whole genome shotgun (WGS) entry which is preliminary data.</text>
</comment>
<evidence type="ECO:0000259" key="3">
    <source>
        <dbReference type="PROSITE" id="PS50158"/>
    </source>
</evidence>
<organism evidence="4 5">
    <name type="scientific">Cardiocondyla obscurior</name>
    <dbReference type="NCBI Taxonomy" id="286306"/>
    <lineage>
        <taxon>Eukaryota</taxon>
        <taxon>Metazoa</taxon>
        <taxon>Ecdysozoa</taxon>
        <taxon>Arthropoda</taxon>
        <taxon>Hexapoda</taxon>
        <taxon>Insecta</taxon>
        <taxon>Pterygota</taxon>
        <taxon>Neoptera</taxon>
        <taxon>Endopterygota</taxon>
        <taxon>Hymenoptera</taxon>
        <taxon>Apocrita</taxon>
        <taxon>Aculeata</taxon>
        <taxon>Formicoidea</taxon>
        <taxon>Formicidae</taxon>
        <taxon>Myrmicinae</taxon>
        <taxon>Cardiocondyla</taxon>
    </lineage>
</organism>
<feature type="compositionally biased region" description="Basic and acidic residues" evidence="2">
    <location>
        <begin position="21"/>
        <end position="30"/>
    </location>
</feature>
<proteinExistence type="predicted"/>
<protein>
    <recommendedName>
        <fullName evidence="3">CCHC-type domain-containing protein</fullName>
    </recommendedName>
</protein>
<gene>
    <name evidence="4" type="ORF">PUN28_016960</name>
</gene>
<sequence>MAVQRSPVQANLGASTSANEGNEREGTSEVDELRALIRQQNNAIQRLQQIESSQTASERSPQSGITEGILGNYFRFSLKDALEAVPSFDGENISFVYFVEGCEEALSMVAPSQEINLVRAVRNKLKGDAHRSILGKAFNNMREFVEFLRTKYGPRESVYEAQGRLAYLCQKKDEKVVAYANRVRELGKRILDAQKRETGEISEEFKKSVDEHLKTSFLRGINKEIIINKKGSFDLVEGRAIEAEKELETSNMIRRLVLAENTPMEKRASARRVEAEVVSCQYCQKKGHTADKCWQINRPQVNRNGNRNMFNTQRDNAANQNNNFRREQTTFMNQNPINRQQNFNTRGNNFLRPNFNSQNRNLNNTNQNYNHNGFNRNTIICMYCKKPGHILKECRKRIYDNSQQNFQNQGNGQIPAKNGATPGNIKTRPTRMITGEPESQSEQ</sequence>
<feature type="region of interest" description="Disordered" evidence="2">
    <location>
        <begin position="405"/>
        <end position="443"/>
    </location>
</feature>
<reference evidence="4 5" key="1">
    <citation type="submission" date="2023-03" db="EMBL/GenBank/DDBJ databases">
        <title>High recombination rates correlate with genetic variation in Cardiocondyla obscurior ants.</title>
        <authorList>
            <person name="Errbii M."/>
        </authorList>
    </citation>
    <scope>NUCLEOTIDE SEQUENCE [LARGE SCALE GENOMIC DNA]</scope>
    <source>
        <strain evidence="4">Alpha-2009</strain>
        <tissue evidence="4">Whole body</tissue>
    </source>
</reference>
<evidence type="ECO:0000313" key="5">
    <source>
        <dbReference type="Proteomes" id="UP001430953"/>
    </source>
</evidence>
<dbReference type="SUPFAM" id="SSF57756">
    <property type="entry name" value="Retrovirus zinc finger-like domains"/>
    <property type="match status" value="1"/>
</dbReference>
<dbReference type="Proteomes" id="UP001430953">
    <property type="component" value="Unassembled WGS sequence"/>
</dbReference>
<dbReference type="GO" id="GO:0008270">
    <property type="term" value="F:zinc ion binding"/>
    <property type="evidence" value="ECO:0007669"/>
    <property type="project" value="UniProtKB-KW"/>
</dbReference>
<keyword evidence="1" id="KW-0862">Zinc</keyword>
<feature type="compositionally biased region" description="Polar residues" evidence="2">
    <location>
        <begin position="1"/>
        <end position="20"/>
    </location>
</feature>
<dbReference type="InterPro" id="IPR001878">
    <property type="entry name" value="Znf_CCHC"/>
</dbReference>
<dbReference type="EMBL" id="JADYXP020000020">
    <property type="protein sequence ID" value="KAL0103949.1"/>
    <property type="molecule type" value="Genomic_DNA"/>
</dbReference>
<name>A0AAW2ENM4_9HYME</name>
<dbReference type="SMART" id="SM00343">
    <property type="entry name" value="ZnF_C2HC"/>
    <property type="match status" value="2"/>
</dbReference>
<evidence type="ECO:0000256" key="2">
    <source>
        <dbReference type="SAM" id="MobiDB-lite"/>
    </source>
</evidence>
<dbReference type="PROSITE" id="PS50158">
    <property type="entry name" value="ZF_CCHC"/>
    <property type="match status" value="1"/>
</dbReference>
<dbReference type="AlphaFoldDB" id="A0AAW2ENM4"/>
<keyword evidence="5" id="KW-1185">Reference proteome</keyword>
<dbReference type="GO" id="GO:0003676">
    <property type="term" value="F:nucleic acid binding"/>
    <property type="evidence" value="ECO:0007669"/>
    <property type="project" value="InterPro"/>
</dbReference>
<dbReference type="InterPro" id="IPR036875">
    <property type="entry name" value="Znf_CCHC_sf"/>
</dbReference>
<feature type="domain" description="CCHC-type" evidence="3">
    <location>
        <begin position="381"/>
        <end position="396"/>
    </location>
</feature>